<feature type="region of interest" description="Disordered" evidence="1">
    <location>
        <begin position="1"/>
        <end position="22"/>
    </location>
</feature>
<dbReference type="AlphaFoldDB" id="A0A2K3CXI3"/>
<dbReference type="EMBL" id="CM008975">
    <property type="protein sequence ID" value="PNW72995.1"/>
    <property type="molecule type" value="Genomic_DNA"/>
</dbReference>
<evidence type="ECO:0000313" key="4">
    <source>
        <dbReference type="Proteomes" id="UP000006906"/>
    </source>
</evidence>
<name>A0A2K3CXI3_CHLRE</name>
<dbReference type="Gramene" id="PNW72995">
    <property type="protein sequence ID" value="PNW72995"/>
    <property type="gene ID" value="CHLRE_14g614750v5"/>
</dbReference>
<dbReference type="ExpressionAtlas" id="A0A2K3CXI3">
    <property type="expression patterns" value="baseline and differential"/>
</dbReference>
<dbReference type="InterPro" id="IPR016181">
    <property type="entry name" value="Acyl_CoA_acyltransferase"/>
</dbReference>
<dbReference type="Proteomes" id="UP000006906">
    <property type="component" value="Chromosome 14"/>
</dbReference>
<dbReference type="SUPFAM" id="SSF55729">
    <property type="entry name" value="Acyl-CoA N-acyltransferases (Nat)"/>
    <property type="match status" value="1"/>
</dbReference>
<keyword evidence="4" id="KW-1185">Reference proteome</keyword>
<dbReference type="Pfam" id="PF00583">
    <property type="entry name" value="Acetyltransf_1"/>
    <property type="match status" value="1"/>
</dbReference>
<dbReference type="RefSeq" id="XP_001699048.2">
    <property type="nucleotide sequence ID" value="XM_001698996.2"/>
</dbReference>
<proteinExistence type="predicted"/>
<dbReference type="OrthoDB" id="41532at2759"/>
<dbReference type="InterPro" id="IPR000182">
    <property type="entry name" value="GNAT_dom"/>
</dbReference>
<feature type="compositionally biased region" description="Polar residues" evidence="1">
    <location>
        <begin position="141"/>
        <end position="155"/>
    </location>
</feature>
<dbReference type="PROSITE" id="PS51186">
    <property type="entry name" value="GNAT"/>
    <property type="match status" value="1"/>
</dbReference>
<evidence type="ECO:0000313" key="3">
    <source>
        <dbReference type="EMBL" id="PNW72995.1"/>
    </source>
</evidence>
<gene>
    <name evidence="3" type="ORF">CHLRE_14g614750v5</name>
</gene>
<dbReference type="InParanoid" id="A0A2K3CXI3"/>
<dbReference type="PANTHER" id="PTHR47426">
    <property type="entry name" value="ACYL-COA N-ACYLTRANSFERASES (NAT) SUPERFAMILY PROTEIN"/>
    <property type="match status" value="1"/>
</dbReference>
<evidence type="ECO:0000259" key="2">
    <source>
        <dbReference type="PROSITE" id="PS51186"/>
    </source>
</evidence>
<dbReference type="GeneID" id="5724552"/>
<dbReference type="CDD" id="cd04301">
    <property type="entry name" value="NAT_SF"/>
    <property type="match status" value="1"/>
</dbReference>
<protein>
    <recommendedName>
        <fullName evidence="2">N-acetyltransferase domain-containing protein</fullName>
    </recommendedName>
</protein>
<feature type="compositionally biased region" description="Low complexity" evidence="1">
    <location>
        <begin position="107"/>
        <end position="129"/>
    </location>
</feature>
<feature type="domain" description="N-acetyltransferase" evidence="2">
    <location>
        <begin position="208"/>
        <end position="384"/>
    </location>
</feature>
<organism evidence="3 4">
    <name type="scientific">Chlamydomonas reinhardtii</name>
    <name type="common">Chlamydomonas smithii</name>
    <dbReference type="NCBI Taxonomy" id="3055"/>
    <lineage>
        <taxon>Eukaryota</taxon>
        <taxon>Viridiplantae</taxon>
        <taxon>Chlorophyta</taxon>
        <taxon>core chlorophytes</taxon>
        <taxon>Chlorophyceae</taxon>
        <taxon>CS clade</taxon>
        <taxon>Chlamydomonadales</taxon>
        <taxon>Chlamydomonadaceae</taxon>
        <taxon>Chlamydomonas</taxon>
    </lineage>
</organism>
<dbReference type="PANTHER" id="PTHR47426:SF3">
    <property type="entry name" value="GCN5-RELATED N-ACETYLTRANSFERASE 6, CHLOROPLASTIC"/>
    <property type="match status" value="1"/>
</dbReference>
<dbReference type="PaxDb" id="3055-EDO99102"/>
<sequence>MRQMTMGRSRDGVGSSSPVSQAGLGSRVISSVCATPGRTVPAPSAAALSAPTHALSTASNAGRHSAWDGAVLPSTSGRQASCPTSAALHIGGCHAASRRPAVSTCASTGSSSSARCSSASSRSSSSATAQRRRGLGRSAQRGFTASPILQTQSRTAGRCPSPVAAASAASASSSAATSSASDRDDMAVDFVVEGSGLSVTMRKVSTLDELRQVATLRADAYYAENFSRFVGSLKKKFVEQEVESLQQRTYATSKQGTPFCECLVAVEAGSSTVLGCIDLRLPAALNGAHPAGVPAGDTAGCYLLNVVVREDVRGQGLGRAIMRAAMGRAVHTWGAARLYTHVEADNEVAYNLYAGCGFAKHSTDVRYEAETKLGQTVLLLADAELVGGGGGAAAAACA</sequence>
<evidence type="ECO:0000256" key="1">
    <source>
        <dbReference type="SAM" id="MobiDB-lite"/>
    </source>
</evidence>
<dbReference type="KEGG" id="cre:CHLRE_14g614750v5"/>
<accession>A0A2K3CXI3</accession>
<feature type="region of interest" description="Disordered" evidence="1">
    <location>
        <begin position="107"/>
        <end position="161"/>
    </location>
</feature>
<dbReference type="GO" id="GO:0016747">
    <property type="term" value="F:acyltransferase activity, transferring groups other than amino-acyl groups"/>
    <property type="evidence" value="ECO:0000318"/>
    <property type="project" value="GO_Central"/>
</dbReference>
<dbReference type="Gene3D" id="3.40.630.30">
    <property type="match status" value="1"/>
</dbReference>
<reference evidence="3 4" key="1">
    <citation type="journal article" date="2007" name="Science">
        <title>The Chlamydomonas genome reveals the evolution of key animal and plant functions.</title>
        <authorList>
            <person name="Merchant S.S."/>
            <person name="Prochnik S.E."/>
            <person name="Vallon O."/>
            <person name="Harris E.H."/>
            <person name="Karpowicz S.J."/>
            <person name="Witman G.B."/>
            <person name="Terry A."/>
            <person name="Salamov A."/>
            <person name="Fritz-Laylin L.K."/>
            <person name="Marechal-Drouard L."/>
            <person name="Marshall W.F."/>
            <person name="Qu L.H."/>
            <person name="Nelson D.R."/>
            <person name="Sanderfoot A.A."/>
            <person name="Spalding M.H."/>
            <person name="Kapitonov V.V."/>
            <person name="Ren Q."/>
            <person name="Ferris P."/>
            <person name="Lindquist E."/>
            <person name="Shapiro H."/>
            <person name="Lucas S.M."/>
            <person name="Grimwood J."/>
            <person name="Schmutz J."/>
            <person name="Cardol P."/>
            <person name="Cerutti H."/>
            <person name="Chanfreau G."/>
            <person name="Chen C.L."/>
            <person name="Cognat V."/>
            <person name="Croft M.T."/>
            <person name="Dent R."/>
            <person name="Dutcher S."/>
            <person name="Fernandez E."/>
            <person name="Fukuzawa H."/>
            <person name="Gonzalez-Ballester D."/>
            <person name="Gonzalez-Halphen D."/>
            <person name="Hallmann A."/>
            <person name="Hanikenne M."/>
            <person name="Hippler M."/>
            <person name="Inwood W."/>
            <person name="Jabbari K."/>
            <person name="Kalanon M."/>
            <person name="Kuras R."/>
            <person name="Lefebvre P.A."/>
            <person name="Lemaire S.D."/>
            <person name="Lobanov A.V."/>
            <person name="Lohr M."/>
            <person name="Manuell A."/>
            <person name="Meier I."/>
            <person name="Mets L."/>
            <person name="Mittag M."/>
            <person name="Mittelmeier T."/>
            <person name="Moroney J.V."/>
            <person name="Moseley J."/>
            <person name="Napoli C."/>
            <person name="Nedelcu A.M."/>
            <person name="Niyogi K."/>
            <person name="Novoselov S.V."/>
            <person name="Paulsen I.T."/>
            <person name="Pazour G."/>
            <person name="Purton S."/>
            <person name="Ral J.P."/>
            <person name="Riano-Pachon D.M."/>
            <person name="Riekhof W."/>
            <person name="Rymarquis L."/>
            <person name="Schroda M."/>
            <person name="Stern D."/>
            <person name="Umen J."/>
            <person name="Willows R."/>
            <person name="Wilson N."/>
            <person name="Zimmer S.L."/>
            <person name="Allmer J."/>
            <person name="Balk J."/>
            <person name="Bisova K."/>
            <person name="Chen C.J."/>
            <person name="Elias M."/>
            <person name="Gendler K."/>
            <person name="Hauser C."/>
            <person name="Lamb M.R."/>
            <person name="Ledford H."/>
            <person name="Long J.C."/>
            <person name="Minagawa J."/>
            <person name="Page M.D."/>
            <person name="Pan J."/>
            <person name="Pootakham W."/>
            <person name="Roje S."/>
            <person name="Rose A."/>
            <person name="Stahlberg E."/>
            <person name="Terauchi A.M."/>
            <person name="Yang P."/>
            <person name="Ball S."/>
            <person name="Bowler C."/>
            <person name="Dieckmann C.L."/>
            <person name="Gladyshev V.N."/>
            <person name="Green P."/>
            <person name="Jorgensen R."/>
            <person name="Mayfield S."/>
            <person name="Mueller-Roeber B."/>
            <person name="Rajamani S."/>
            <person name="Sayre R.T."/>
            <person name="Brokstein P."/>
            <person name="Dubchak I."/>
            <person name="Goodstein D."/>
            <person name="Hornick L."/>
            <person name="Huang Y.W."/>
            <person name="Jhaveri J."/>
            <person name="Luo Y."/>
            <person name="Martinez D."/>
            <person name="Ngau W.C."/>
            <person name="Otillar B."/>
            <person name="Poliakov A."/>
            <person name="Porter A."/>
            <person name="Szajkowski L."/>
            <person name="Werner G."/>
            <person name="Zhou K."/>
            <person name="Grigoriev I.V."/>
            <person name="Rokhsar D.S."/>
            <person name="Grossman A.R."/>
        </authorList>
    </citation>
    <scope>NUCLEOTIDE SEQUENCE [LARGE SCALE GENOMIC DNA]</scope>
    <source>
        <strain evidence="4">CC-503</strain>
    </source>
</reference>